<organism evidence="1 2">
    <name type="scientific">Catalinimonas alkaloidigena</name>
    <dbReference type="NCBI Taxonomy" id="1075417"/>
    <lineage>
        <taxon>Bacteria</taxon>
        <taxon>Pseudomonadati</taxon>
        <taxon>Bacteroidota</taxon>
        <taxon>Cytophagia</taxon>
        <taxon>Cytophagales</taxon>
        <taxon>Catalimonadaceae</taxon>
        <taxon>Catalinimonas</taxon>
    </lineage>
</organism>
<dbReference type="STRING" id="1075417.SAMN05421823_108203"/>
<accession>A0A1G9N8E4</accession>
<proteinExistence type="predicted"/>
<name>A0A1G9N8E4_9BACT</name>
<evidence type="ECO:0000313" key="2">
    <source>
        <dbReference type="Proteomes" id="UP000198510"/>
    </source>
</evidence>
<evidence type="ECO:0000313" key="1">
    <source>
        <dbReference type="EMBL" id="SDL82397.1"/>
    </source>
</evidence>
<keyword evidence="2" id="KW-1185">Reference proteome</keyword>
<gene>
    <name evidence="1" type="ORF">SAMN05421823_108203</name>
</gene>
<dbReference type="AlphaFoldDB" id="A0A1G9N8E4"/>
<dbReference type="EMBL" id="FNFO01000008">
    <property type="protein sequence ID" value="SDL82397.1"/>
    <property type="molecule type" value="Genomic_DNA"/>
</dbReference>
<dbReference type="Proteomes" id="UP000198510">
    <property type="component" value="Unassembled WGS sequence"/>
</dbReference>
<reference evidence="1 2" key="1">
    <citation type="submission" date="2016-10" db="EMBL/GenBank/DDBJ databases">
        <authorList>
            <person name="de Groot N.N."/>
        </authorList>
    </citation>
    <scope>NUCLEOTIDE SEQUENCE [LARGE SCALE GENOMIC DNA]</scope>
    <source>
        <strain evidence="1 2">DSM 25186</strain>
    </source>
</reference>
<dbReference type="SUPFAM" id="SSF101898">
    <property type="entry name" value="NHL repeat"/>
    <property type="match status" value="1"/>
</dbReference>
<sequence>MVALLLGFLLFRRWQQSRTPLDPWTLLSAETALVIETPDLWRSWHTVAQQSPWQALDSLPLVQVMSAHLNPLDSLFQEGPQRERPKIPLLTSVHARGMRVAALFWLDVRSSGLSREIDRLLREISRNPAIQTHRRTLQGYTIHELSADSTTFSYLRYHNVLVGSFSADLVEEVINQIRNRNNEGPTFLRLNPQIRQGAHWELDAANLYLNTDRSARWLDVLARPETAAAWRALAQSASFDVSVGAEQILMNGQFTSDSAAHFIDLWQGQEPQPLTLLDMVPNRTALLYHWGISDAQAFGDSLWRYRQKHGSRPDSTWQQLRQKGVDLRNWFGWMGREVAFCQLESGGSEVPEQLLILAPSDLTEARRQLRALSDTLQSADEEPYVETYIGAEIRQLPVAQFPTVWLGNSFSGFDQTYYAVVKDVVVMANSVRTLKAWVFDIEAEEVWGRSVQQNVWREELPERANLSVMVNVRLAWKRLLAGASAEGRALLQQYAPVWRQFGFVAAQLSRTGTQMPATLLLRYTPGDATLETPGGRALASLYDVSAEASLTTAPLLVHDAQHRPQEVGMQDSSGALYLVSPRGQLIFRRALEQPLVSDLSQVQLTDKAPSYLFATSHQLWLLDRNGDAVKGFPWTVPDTLPIQYLRAIDYDGSRRYRILAATQGGAIYLYNTDGQLLDGWKPLATKAPLATAPFHVRVGTRDCFVVIQRNGTVHLLNRRGETYAGFPVTLGDSLYGASFWEPGVRLRDSYLTLLTDGGEVVRLSLEGKVERRTQLVRLSRNSRFQLCPTADGRAYVLARQDGNRLTLFNAALAERWEKTYLSASPKVVTYYSFGPDQQVIAVTDTTLGSTWLYNGQGVSLLEEPLRTPHPIALTYGADEKKYRLYRTVGTQLQVATFDQ</sequence>
<protein>
    <submittedName>
        <fullName evidence="1">Uncharacterized protein</fullName>
    </submittedName>
</protein>